<comment type="caution">
    <text evidence="1">The sequence shown here is derived from an EMBL/GenBank/DDBJ whole genome shotgun (WGS) entry which is preliminary data.</text>
</comment>
<sequence length="58" mass="6220">MGKENGRGMRLCGLEACKSKAPSHYVVWTRGGRGPPLPVIIAYPLSAPFEVVPNPQSV</sequence>
<evidence type="ECO:0000313" key="2">
    <source>
        <dbReference type="Proteomes" id="UP000634136"/>
    </source>
</evidence>
<dbReference type="Proteomes" id="UP000634136">
    <property type="component" value="Unassembled WGS sequence"/>
</dbReference>
<reference evidence="1" key="1">
    <citation type="submission" date="2020-09" db="EMBL/GenBank/DDBJ databases">
        <title>Genome-Enabled Discovery of Anthraquinone Biosynthesis in Senna tora.</title>
        <authorList>
            <person name="Kang S.-H."/>
            <person name="Pandey R.P."/>
            <person name="Lee C.-M."/>
            <person name="Sim J.-S."/>
            <person name="Jeong J.-T."/>
            <person name="Choi B.-S."/>
            <person name="Jung M."/>
            <person name="Ginzburg D."/>
            <person name="Zhao K."/>
            <person name="Won S.Y."/>
            <person name="Oh T.-J."/>
            <person name="Yu Y."/>
            <person name="Kim N.-H."/>
            <person name="Lee O.R."/>
            <person name="Lee T.-H."/>
            <person name="Bashyal P."/>
            <person name="Kim T.-S."/>
            <person name="Lee W.-H."/>
            <person name="Kawkins C."/>
            <person name="Kim C.-K."/>
            <person name="Kim J.S."/>
            <person name="Ahn B.O."/>
            <person name="Rhee S.Y."/>
            <person name="Sohng J.K."/>
        </authorList>
    </citation>
    <scope>NUCLEOTIDE SEQUENCE</scope>
    <source>
        <tissue evidence="1">Leaf</tissue>
    </source>
</reference>
<gene>
    <name evidence="1" type="ORF">G2W53_034555</name>
</gene>
<proteinExistence type="predicted"/>
<keyword evidence="2" id="KW-1185">Reference proteome</keyword>
<protein>
    <submittedName>
        <fullName evidence="1">Uncharacterized protein</fullName>
    </submittedName>
</protein>
<name>A0A834T0I2_9FABA</name>
<evidence type="ECO:0000313" key="1">
    <source>
        <dbReference type="EMBL" id="KAF7813579.1"/>
    </source>
</evidence>
<organism evidence="1 2">
    <name type="scientific">Senna tora</name>
    <dbReference type="NCBI Taxonomy" id="362788"/>
    <lineage>
        <taxon>Eukaryota</taxon>
        <taxon>Viridiplantae</taxon>
        <taxon>Streptophyta</taxon>
        <taxon>Embryophyta</taxon>
        <taxon>Tracheophyta</taxon>
        <taxon>Spermatophyta</taxon>
        <taxon>Magnoliopsida</taxon>
        <taxon>eudicotyledons</taxon>
        <taxon>Gunneridae</taxon>
        <taxon>Pentapetalae</taxon>
        <taxon>rosids</taxon>
        <taxon>fabids</taxon>
        <taxon>Fabales</taxon>
        <taxon>Fabaceae</taxon>
        <taxon>Caesalpinioideae</taxon>
        <taxon>Cassia clade</taxon>
        <taxon>Senna</taxon>
    </lineage>
</organism>
<dbReference type="EMBL" id="JAAIUW010000010">
    <property type="protein sequence ID" value="KAF7813579.1"/>
    <property type="molecule type" value="Genomic_DNA"/>
</dbReference>
<accession>A0A834T0I2</accession>
<dbReference type="AlphaFoldDB" id="A0A834T0I2"/>